<dbReference type="OrthoDB" id="10040024at2759"/>
<dbReference type="Pfam" id="PF02104">
    <property type="entry name" value="SURF1"/>
    <property type="match status" value="1"/>
</dbReference>
<dbReference type="STRING" id="289078.A0A2X0KWJ2"/>
<dbReference type="EMBL" id="FMWP01000127">
    <property type="protein sequence ID" value="SDA03020.1"/>
    <property type="molecule type" value="Genomic_DNA"/>
</dbReference>
<keyword evidence="8" id="KW-1185">Reference proteome</keyword>
<dbReference type="GO" id="GO:0033617">
    <property type="term" value="P:mitochondrial respiratory chain complex IV assembly"/>
    <property type="evidence" value="ECO:0007669"/>
    <property type="project" value="TreeGrafter"/>
</dbReference>
<dbReference type="PANTHER" id="PTHR23427">
    <property type="entry name" value="SURFEIT LOCUS PROTEIN"/>
    <property type="match status" value="1"/>
</dbReference>
<sequence length="305" mass="34834">MASLLRSTTRTPCPRPHQAWTTPRSSVVRPRPCSLLAQRFSSTQSHSTMTSRSRPFVWILGIMPVFTFGLGTWQLQRLQWKLDMIDRLETKLHQEPVGLPARIDPAAIPEFAYRKVIVKGKFDHEHEIELGPKTRDGELGYHVVTPLVRGEGQDTIMVNRGFVKRLRKETKDRPESLTEGTVQVVGMLRDQEKRNSFTPENSPEKGQWVFSDIAQMAQYTHAEPVLVDEIFSQSWLIVAQPIAGTRVQDGIPVGREATITLRNQHLTYAITWYALSAATSILLFRLMRRPARMSIAQFRSQSKEF</sequence>
<comment type="function">
    <text evidence="5">Probably involved in the biogenesis of the COX complex.</text>
</comment>
<keyword evidence="3 5" id="KW-1133">Transmembrane helix</keyword>
<dbReference type="AlphaFoldDB" id="A0A2X0KWJ2"/>
<feature type="transmembrane region" description="Helical" evidence="5">
    <location>
        <begin position="56"/>
        <end position="75"/>
    </location>
</feature>
<evidence type="ECO:0000256" key="6">
    <source>
        <dbReference type="SAM" id="MobiDB-lite"/>
    </source>
</evidence>
<dbReference type="InterPro" id="IPR045214">
    <property type="entry name" value="Surf1/Surf4"/>
</dbReference>
<evidence type="ECO:0000256" key="4">
    <source>
        <dbReference type="ARBA" id="ARBA00023136"/>
    </source>
</evidence>
<dbReference type="GO" id="GO:0005743">
    <property type="term" value="C:mitochondrial inner membrane"/>
    <property type="evidence" value="ECO:0007669"/>
    <property type="project" value="UniProtKB-SubCell"/>
</dbReference>
<dbReference type="PROSITE" id="PS50895">
    <property type="entry name" value="SURF1"/>
    <property type="match status" value="1"/>
</dbReference>
<evidence type="ECO:0000256" key="2">
    <source>
        <dbReference type="ARBA" id="ARBA00022692"/>
    </source>
</evidence>
<feature type="region of interest" description="Disordered" evidence="6">
    <location>
        <begin position="1"/>
        <end position="25"/>
    </location>
</feature>
<feature type="transmembrane region" description="Helical" evidence="5">
    <location>
        <begin position="265"/>
        <end position="284"/>
    </location>
</feature>
<comment type="similarity">
    <text evidence="5">Belongs to the SURF1 family.</text>
</comment>
<comment type="subcellular location">
    <subcellularLocation>
        <location evidence="1">Membrane</location>
    </subcellularLocation>
    <subcellularLocation>
        <location evidence="5">Mitochondrion inner membrane</location>
        <topology evidence="5">Multi-pass membrane protein</topology>
    </subcellularLocation>
</comment>
<dbReference type="InterPro" id="IPR002994">
    <property type="entry name" value="Surf1/Shy1"/>
</dbReference>
<evidence type="ECO:0000256" key="3">
    <source>
        <dbReference type="ARBA" id="ARBA00022989"/>
    </source>
</evidence>
<keyword evidence="2 5" id="KW-0812">Transmembrane</keyword>
<gene>
    <name evidence="7" type="ORF">BZ3500_MVSOF-1268-A1-R1_CHR7-1G09219</name>
</gene>
<evidence type="ECO:0000313" key="7">
    <source>
        <dbReference type="EMBL" id="SDA03020.1"/>
    </source>
</evidence>
<keyword evidence="4 5" id="KW-0472">Membrane</keyword>
<dbReference type="CDD" id="cd06662">
    <property type="entry name" value="SURF1"/>
    <property type="match status" value="1"/>
</dbReference>
<name>A0A2X0KWJ2_9BASI</name>
<evidence type="ECO:0000256" key="1">
    <source>
        <dbReference type="ARBA" id="ARBA00004370"/>
    </source>
</evidence>
<feature type="compositionally biased region" description="Polar residues" evidence="6">
    <location>
        <begin position="1"/>
        <end position="11"/>
    </location>
</feature>
<protein>
    <recommendedName>
        <fullName evidence="5">SURF1-like protein</fullName>
    </recommendedName>
</protein>
<keyword evidence="5" id="KW-0496">Mitochondrion</keyword>
<keyword evidence="5" id="KW-0999">Mitochondrion inner membrane</keyword>
<proteinExistence type="inferred from homology"/>
<dbReference type="Proteomes" id="UP000249723">
    <property type="component" value="Unassembled WGS sequence"/>
</dbReference>
<accession>A0A2X0KWJ2</accession>
<evidence type="ECO:0000313" key="8">
    <source>
        <dbReference type="Proteomes" id="UP000249723"/>
    </source>
</evidence>
<organism evidence="7 8">
    <name type="scientific">Microbotryum saponariae</name>
    <dbReference type="NCBI Taxonomy" id="289078"/>
    <lineage>
        <taxon>Eukaryota</taxon>
        <taxon>Fungi</taxon>
        <taxon>Dikarya</taxon>
        <taxon>Basidiomycota</taxon>
        <taxon>Pucciniomycotina</taxon>
        <taxon>Microbotryomycetes</taxon>
        <taxon>Microbotryales</taxon>
        <taxon>Microbotryaceae</taxon>
        <taxon>Microbotryum</taxon>
    </lineage>
</organism>
<evidence type="ECO:0000256" key="5">
    <source>
        <dbReference type="RuleBase" id="RU363076"/>
    </source>
</evidence>
<dbReference type="PANTHER" id="PTHR23427:SF2">
    <property type="entry name" value="SURFEIT LOCUS PROTEIN 1"/>
    <property type="match status" value="1"/>
</dbReference>
<reference evidence="8" key="1">
    <citation type="submission" date="2016-10" db="EMBL/GenBank/DDBJ databases">
        <authorList>
            <person name="Jeantristanb JTB J.-T."/>
            <person name="Ricardo R."/>
        </authorList>
    </citation>
    <scope>NUCLEOTIDE SEQUENCE [LARGE SCALE GENOMIC DNA]</scope>
</reference>